<dbReference type="Gene3D" id="1.10.10.10">
    <property type="entry name" value="Winged helix-like DNA-binding domain superfamily/Winged helix DNA-binding domain"/>
    <property type="match status" value="1"/>
</dbReference>
<dbReference type="SUPFAM" id="SSF46785">
    <property type="entry name" value="Winged helix' DNA-binding domain"/>
    <property type="match status" value="1"/>
</dbReference>
<evidence type="ECO:0000313" key="1">
    <source>
        <dbReference type="EMBL" id="GAJ45779.1"/>
    </source>
</evidence>
<dbReference type="Proteomes" id="UP000024842">
    <property type="component" value="Unassembled WGS sequence"/>
</dbReference>
<organism evidence="1 2">
    <name type="scientific">Holospora elegans E1</name>
    <dbReference type="NCBI Taxonomy" id="1427503"/>
    <lineage>
        <taxon>Bacteria</taxon>
        <taxon>Pseudomonadati</taxon>
        <taxon>Pseudomonadota</taxon>
        <taxon>Alphaproteobacteria</taxon>
        <taxon>Holosporales</taxon>
        <taxon>Holosporaceae</taxon>
        <taxon>Holospora</taxon>
    </lineage>
</organism>
<gene>
    <name evidence="1" type="ORF">HE1_00088</name>
</gene>
<dbReference type="AlphaFoldDB" id="A0A023DWP7"/>
<dbReference type="EMBL" id="BAUP01000026">
    <property type="protein sequence ID" value="GAJ45779.1"/>
    <property type="molecule type" value="Genomic_DNA"/>
</dbReference>
<dbReference type="InterPro" id="IPR036388">
    <property type="entry name" value="WH-like_DNA-bd_sf"/>
</dbReference>
<accession>A0A023DWP7</accession>
<sequence>MVVLIEQDCLSTSYETLKTYFTFLSKSTQLNRTLRDITHHCISPSYKLSSDKALLLVYLHTQRSIDDCYIHRIISNHWYCGLNPSYILNALSQQGLIEKKSHTEDKRKILITLSSSGGVLAQEVQNRMERLLDHRPGLIQSLFHSIDSIDRLIKVLP</sequence>
<protein>
    <submittedName>
        <fullName evidence="1">Putative transcriptional regulator, MarR family</fullName>
    </submittedName>
</protein>
<dbReference type="InterPro" id="IPR036390">
    <property type="entry name" value="WH_DNA-bd_sf"/>
</dbReference>
<dbReference type="RefSeq" id="WP_162480087.1">
    <property type="nucleotide sequence ID" value="NZ_BAUP01000026.1"/>
</dbReference>
<evidence type="ECO:0000313" key="2">
    <source>
        <dbReference type="Proteomes" id="UP000024842"/>
    </source>
</evidence>
<name>A0A023DWP7_9PROT</name>
<keyword evidence="2" id="KW-1185">Reference proteome</keyword>
<reference evidence="1 2" key="1">
    <citation type="journal article" date="2014" name="FEMS Microbiol. Lett.">
        <title>Draft genome sequences of three Holospora species (Holospora obtusa, Holospora undulata, and Holospora elegans), endonuclear symbiotic bacteria of the ciliate Paramecium caudatum.</title>
        <authorList>
            <person name="Dohra H."/>
            <person name="Tanaka K."/>
            <person name="Suzuki T."/>
            <person name="Fujishima M."/>
            <person name="Suzuki H."/>
        </authorList>
    </citation>
    <scope>NUCLEOTIDE SEQUENCE [LARGE SCALE GENOMIC DNA]</scope>
    <source>
        <strain evidence="1 2">E1</strain>
    </source>
</reference>
<proteinExistence type="predicted"/>
<comment type="caution">
    <text evidence="1">The sequence shown here is derived from an EMBL/GenBank/DDBJ whole genome shotgun (WGS) entry which is preliminary data.</text>
</comment>